<keyword evidence="4" id="KW-0051">Antiviral defense</keyword>
<dbReference type="RefSeq" id="WP_141611990.1">
    <property type="nucleotide sequence ID" value="NZ_VIGC02000035.1"/>
</dbReference>
<dbReference type="Pfam" id="PF17953">
    <property type="entry name" value="Csm4_C"/>
    <property type="match status" value="1"/>
</dbReference>
<organism evidence="6 7">
    <name type="scientific">Litorilinea aerophila</name>
    <dbReference type="NCBI Taxonomy" id="1204385"/>
    <lineage>
        <taxon>Bacteria</taxon>
        <taxon>Bacillati</taxon>
        <taxon>Chloroflexota</taxon>
        <taxon>Caldilineae</taxon>
        <taxon>Caldilineales</taxon>
        <taxon>Caldilineaceae</taxon>
        <taxon>Litorilinea</taxon>
    </lineage>
</organism>
<evidence type="ECO:0000256" key="4">
    <source>
        <dbReference type="ARBA" id="ARBA00023118"/>
    </source>
</evidence>
<dbReference type="InParanoid" id="A0A540VA58"/>
<gene>
    <name evidence="6" type="ORF">FKZ61_20265</name>
</gene>
<proteinExistence type="inferred from homology"/>
<evidence type="ECO:0000256" key="2">
    <source>
        <dbReference type="ARBA" id="ARBA00016109"/>
    </source>
</evidence>
<sequence>MPTLSVYRLHFRAGLHLGVRGVTLEEAAVSLPSDTLFSALVDAWQRLGGPVERWLAPFLQEPPDPPFVLTSAFPFAGAVRFYPMPVDLRGLFAQPEAGKRVKRIAYLSEGLLRRALSGEKLDDWLPPEGPTGPDDPGQSAGLLLQEGKLWLDGETELKQLPQWMHVDPKSRRPRPRAAYPHLEAWKEGRTPRVTIDRISSASNIFHIGHVRFAQECGLWFGVQWRRPAQRIEGTSTTYAESVTAALQFLQDEGLGGDRSVGYGAFTLETGQEGTAREAVSLPDSSPGGMAWLLSRFHPRTPAEIATLQAEGVAYRLVDVAGWLRSPDGPAQRRRRIHLLAEGSWLPAGETVLGGLVDVQPVYENQEGMLSHPVYRSGFGVAVGFTQEANHG</sequence>
<keyword evidence="3" id="KW-0694">RNA-binding</keyword>
<dbReference type="InterPro" id="IPR040932">
    <property type="entry name" value="Csm4_C"/>
</dbReference>
<dbReference type="NCBIfam" id="TIGR01903">
    <property type="entry name" value="cas5_csm4"/>
    <property type="match status" value="1"/>
</dbReference>
<accession>A0A540VA58</accession>
<keyword evidence="7" id="KW-1185">Reference proteome</keyword>
<dbReference type="InterPro" id="IPR005510">
    <property type="entry name" value="Csm4"/>
</dbReference>
<dbReference type="OrthoDB" id="9812560at2"/>
<evidence type="ECO:0000256" key="3">
    <source>
        <dbReference type="ARBA" id="ARBA00022884"/>
    </source>
</evidence>
<evidence type="ECO:0000313" key="6">
    <source>
        <dbReference type="EMBL" id="TQE93660.1"/>
    </source>
</evidence>
<dbReference type="Proteomes" id="UP000317371">
    <property type="component" value="Unassembled WGS sequence"/>
</dbReference>
<dbReference type="AlphaFoldDB" id="A0A540VA58"/>
<comment type="similarity">
    <text evidence="1">Belongs to the CRISPR-associated Csm4 family.</text>
</comment>
<comment type="caution">
    <text evidence="6">The sequence shown here is derived from an EMBL/GenBank/DDBJ whole genome shotgun (WGS) entry which is preliminary data.</text>
</comment>
<feature type="domain" description="Csm4 C-terminal" evidence="5">
    <location>
        <begin position="289"/>
        <end position="383"/>
    </location>
</feature>
<evidence type="ECO:0000256" key="1">
    <source>
        <dbReference type="ARBA" id="ARBA00005772"/>
    </source>
</evidence>
<protein>
    <recommendedName>
        <fullName evidence="2">CRISPR system Cms protein Csm4</fullName>
    </recommendedName>
</protein>
<evidence type="ECO:0000259" key="5">
    <source>
        <dbReference type="Pfam" id="PF17953"/>
    </source>
</evidence>
<evidence type="ECO:0000313" key="7">
    <source>
        <dbReference type="Proteomes" id="UP000317371"/>
    </source>
</evidence>
<dbReference type="GO" id="GO:0003723">
    <property type="term" value="F:RNA binding"/>
    <property type="evidence" value="ECO:0007669"/>
    <property type="project" value="UniProtKB-KW"/>
</dbReference>
<dbReference type="EMBL" id="VIGC01000035">
    <property type="protein sequence ID" value="TQE93660.1"/>
    <property type="molecule type" value="Genomic_DNA"/>
</dbReference>
<dbReference type="GO" id="GO:0051607">
    <property type="term" value="P:defense response to virus"/>
    <property type="evidence" value="ECO:0007669"/>
    <property type="project" value="UniProtKB-KW"/>
</dbReference>
<name>A0A540VA58_9CHLR</name>
<reference evidence="6 7" key="1">
    <citation type="submission" date="2019-06" db="EMBL/GenBank/DDBJ databases">
        <title>Genome sequence of Litorilinea aerophila BAA-2444.</title>
        <authorList>
            <person name="Maclea K.S."/>
            <person name="Maurais E.G."/>
            <person name="Iannazzi L.C."/>
        </authorList>
    </citation>
    <scope>NUCLEOTIDE SEQUENCE [LARGE SCALE GENOMIC DNA]</scope>
    <source>
        <strain evidence="6 7">ATCC BAA-2444</strain>
    </source>
</reference>